<dbReference type="Proteomes" id="UP001642484">
    <property type="component" value="Unassembled WGS sequence"/>
</dbReference>
<accession>A0ABP0QAI7</accession>
<gene>
    <name evidence="2" type="ORF">CCMP2556_LOCUS41405</name>
</gene>
<evidence type="ECO:0000313" key="3">
    <source>
        <dbReference type="Proteomes" id="UP001642484"/>
    </source>
</evidence>
<organism evidence="2 3">
    <name type="scientific">Durusdinium trenchii</name>
    <dbReference type="NCBI Taxonomy" id="1381693"/>
    <lineage>
        <taxon>Eukaryota</taxon>
        <taxon>Sar</taxon>
        <taxon>Alveolata</taxon>
        <taxon>Dinophyceae</taxon>
        <taxon>Suessiales</taxon>
        <taxon>Symbiodiniaceae</taxon>
        <taxon>Durusdinium</taxon>
    </lineage>
</organism>
<dbReference type="EMBL" id="CAXAMN010024282">
    <property type="protein sequence ID" value="CAK9085258.1"/>
    <property type="molecule type" value="Genomic_DNA"/>
</dbReference>
<keyword evidence="3" id="KW-1185">Reference proteome</keyword>
<evidence type="ECO:0000256" key="1">
    <source>
        <dbReference type="SAM" id="SignalP"/>
    </source>
</evidence>
<protein>
    <submittedName>
        <fullName evidence="2">Uncharacterized protein</fullName>
    </submittedName>
</protein>
<sequence>MARSLNTVLVHCVVSVTLLWRRGSAFVCSSEWQDFCPANGSKQTGCTPYNLLPPEVDWLQLRKRLVKEMFGEDYLPMDNRPHSVTHTVVPHRFPDCLAALPRWGTSPATVCEKLIPVTEIVWQMTARLNATYAKNITSKVFLTLNSSGWAPGYSIWGPWLTGWAKAGEGLCRTICASPWRKVWVDRGIAIGHKGGWEGNKNRVPLRFSCMVSPTLFTIMWVNCIPVYARFFTTVTLARWNSHSTRLGEEHQLWVACHHIFWGRAGDHPDFLKQQLPLPAKLLPKIPTFFANRFCHPLRPFPRLKHLLRTQGGS</sequence>
<proteinExistence type="predicted"/>
<reference evidence="2 3" key="1">
    <citation type="submission" date="2024-02" db="EMBL/GenBank/DDBJ databases">
        <authorList>
            <person name="Chen Y."/>
            <person name="Shah S."/>
            <person name="Dougan E. K."/>
            <person name="Thang M."/>
            <person name="Chan C."/>
        </authorList>
    </citation>
    <scope>NUCLEOTIDE SEQUENCE [LARGE SCALE GENOMIC DNA]</scope>
</reference>
<feature type="signal peptide" evidence="1">
    <location>
        <begin position="1"/>
        <end position="25"/>
    </location>
</feature>
<keyword evidence="1" id="KW-0732">Signal</keyword>
<name>A0ABP0QAI7_9DINO</name>
<feature type="chain" id="PRO_5045553555" evidence="1">
    <location>
        <begin position="26"/>
        <end position="313"/>
    </location>
</feature>
<evidence type="ECO:0000313" key="2">
    <source>
        <dbReference type="EMBL" id="CAK9085258.1"/>
    </source>
</evidence>
<comment type="caution">
    <text evidence="2">The sequence shown here is derived from an EMBL/GenBank/DDBJ whole genome shotgun (WGS) entry which is preliminary data.</text>
</comment>